<evidence type="ECO:0000313" key="5">
    <source>
        <dbReference type="Proteomes" id="UP000184066"/>
    </source>
</evidence>
<dbReference type="CDD" id="cd07067">
    <property type="entry name" value="HP_PGM_like"/>
    <property type="match status" value="1"/>
</dbReference>
<feature type="binding site" evidence="3">
    <location>
        <position position="61"/>
    </location>
    <ligand>
        <name>substrate</name>
    </ligand>
</feature>
<accession>A0A1M7SSN0</accession>
<dbReference type="PANTHER" id="PTHR46517:SF1">
    <property type="entry name" value="FRUCTOSE-2,6-BISPHOSPHATASE TIGAR"/>
    <property type="match status" value="1"/>
</dbReference>
<feature type="active site" description="Tele-phosphohistidine intermediate" evidence="2">
    <location>
        <position position="12"/>
    </location>
</feature>
<name>A0A1M7SSN0_9RHOB</name>
<dbReference type="OrthoDB" id="9781415at2"/>
<dbReference type="SMART" id="SM00855">
    <property type="entry name" value="PGAM"/>
    <property type="match status" value="1"/>
</dbReference>
<dbReference type="STRING" id="1189325.SAMN04488119_101183"/>
<dbReference type="GO" id="GO:0045820">
    <property type="term" value="P:negative regulation of glycolytic process"/>
    <property type="evidence" value="ECO:0007669"/>
    <property type="project" value="TreeGrafter"/>
</dbReference>
<evidence type="ECO:0000256" key="2">
    <source>
        <dbReference type="PIRSR" id="PIRSR613078-1"/>
    </source>
</evidence>
<protein>
    <submittedName>
        <fullName evidence="4">Probable phosphoglycerate mutase</fullName>
    </submittedName>
</protein>
<dbReference type="Gene3D" id="3.40.50.1240">
    <property type="entry name" value="Phosphoglycerate mutase-like"/>
    <property type="match status" value="1"/>
</dbReference>
<dbReference type="GO" id="GO:0005829">
    <property type="term" value="C:cytosol"/>
    <property type="evidence" value="ECO:0007669"/>
    <property type="project" value="TreeGrafter"/>
</dbReference>
<dbReference type="InterPro" id="IPR051695">
    <property type="entry name" value="Phosphoglycerate_Mutase"/>
</dbReference>
<dbReference type="InterPro" id="IPR013078">
    <property type="entry name" value="His_Pase_superF_clade-1"/>
</dbReference>
<evidence type="ECO:0000256" key="3">
    <source>
        <dbReference type="PIRSR" id="PIRSR613078-2"/>
    </source>
</evidence>
<dbReference type="EMBL" id="FRDL01000003">
    <property type="protein sequence ID" value="SHN61573.1"/>
    <property type="molecule type" value="Genomic_DNA"/>
</dbReference>
<gene>
    <name evidence="4" type="ORF">SAMN05216200_103184</name>
</gene>
<dbReference type="Pfam" id="PF00300">
    <property type="entry name" value="His_Phos_1"/>
    <property type="match status" value="1"/>
</dbReference>
<keyword evidence="5" id="KW-1185">Reference proteome</keyword>
<dbReference type="RefSeq" id="WP_072746764.1">
    <property type="nucleotide sequence ID" value="NZ_FOHL01000001.1"/>
</dbReference>
<evidence type="ECO:0000256" key="1">
    <source>
        <dbReference type="ARBA" id="ARBA00022801"/>
    </source>
</evidence>
<dbReference type="PANTHER" id="PTHR46517">
    <property type="entry name" value="FRUCTOSE-2,6-BISPHOSPHATASE TIGAR"/>
    <property type="match status" value="1"/>
</dbReference>
<organism evidence="4 5">
    <name type="scientific">Oceanicella actignis</name>
    <dbReference type="NCBI Taxonomy" id="1189325"/>
    <lineage>
        <taxon>Bacteria</taxon>
        <taxon>Pseudomonadati</taxon>
        <taxon>Pseudomonadota</taxon>
        <taxon>Alphaproteobacteria</taxon>
        <taxon>Rhodobacterales</taxon>
        <taxon>Paracoccaceae</taxon>
        <taxon>Oceanicella</taxon>
    </lineage>
</organism>
<feature type="active site" description="Proton donor/acceptor" evidence="2">
    <location>
        <position position="85"/>
    </location>
</feature>
<dbReference type="GO" id="GO:0004331">
    <property type="term" value="F:fructose-2,6-bisphosphate 2-phosphatase activity"/>
    <property type="evidence" value="ECO:0007669"/>
    <property type="project" value="TreeGrafter"/>
</dbReference>
<evidence type="ECO:0000313" key="4">
    <source>
        <dbReference type="EMBL" id="SHN61573.1"/>
    </source>
</evidence>
<dbReference type="Proteomes" id="UP000184066">
    <property type="component" value="Unassembled WGS sequence"/>
</dbReference>
<reference evidence="4 5" key="1">
    <citation type="submission" date="2016-12" db="EMBL/GenBank/DDBJ databases">
        <authorList>
            <person name="Song W.-J."/>
            <person name="Kurnit D.M."/>
        </authorList>
    </citation>
    <scope>NUCLEOTIDE SEQUENCE [LARGE SCALE GENOMIC DNA]</scope>
    <source>
        <strain evidence="4 5">CGMCC 1.10808</strain>
    </source>
</reference>
<dbReference type="GO" id="GO:0043456">
    <property type="term" value="P:regulation of pentose-phosphate shunt"/>
    <property type="evidence" value="ECO:0007669"/>
    <property type="project" value="TreeGrafter"/>
</dbReference>
<dbReference type="SUPFAM" id="SSF53254">
    <property type="entry name" value="Phosphoglycerate mutase-like"/>
    <property type="match status" value="1"/>
</dbReference>
<feature type="binding site" evidence="3">
    <location>
        <begin position="11"/>
        <end position="18"/>
    </location>
    <ligand>
        <name>substrate</name>
    </ligand>
</feature>
<keyword evidence="1" id="KW-0378">Hydrolase</keyword>
<dbReference type="InterPro" id="IPR029033">
    <property type="entry name" value="His_PPase_superfam"/>
</dbReference>
<sequence length="199" mass="21960">MAFEHPFYFLRHGRTEWNAKGVTQGQLDVKLDAVGYAQAMRAAEVMRDQPVSHIVASPLARARETAEILADAKGLKVILDDGLKECHLGEHQGKPHGPWLMEYWRGAYAPPGGETFAEFAARAWEAMKRAVARGPNTLIVAHGGLWLAAQTRVKVDPPLRRVPNALPLRVMPAADVWRHRALDKQRAAELLDDAGAPPV</sequence>
<proteinExistence type="predicted"/>
<dbReference type="AlphaFoldDB" id="A0A1M7SSN0"/>